<dbReference type="GO" id="GO:0006313">
    <property type="term" value="P:DNA transposition"/>
    <property type="evidence" value="ECO:0007669"/>
    <property type="project" value="UniProtKB-UniRule"/>
</dbReference>
<keyword evidence="8 11" id="KW-0238">DNA-binding</keyword>
<dbReference type="Gene3D" id="1.10.150.130">
    <property type="match status" value="1"/>
</dbReference>
<dbReference type="InterPro" id="IPR004107">
    <property type="entry name" value="Integrase_SAM-like_N"/>
</dbReference>
<accession>A0A7C9MB59</accession>
<dbReference type="InterPro" id="IPR010998">
    <property type="entry name" value="Integrase_recombinase_N"/>
</dbReference>
<evidence type="ECO:0000256" key="5">
    <source>
        <dbReference type="ARBA" id="ARBA00022618"/>
    </source>
</evidence>
<feature type="active site" evidence="11">
    <location>
        <position position="252"/>
    </location>
</feature>
<keyword evidence="7 11" id="KW-0229">DNA integration</keyword>
<dbReference type="GO" id="GO:0007059">
    <property type="term" value="P:chromosome segregation"/>
    <property type="evidence" value="ECO:0007669"/>
    <property type="project" value="UniProtKB-UniRule"/>
</dbReference>
<dbReference type="GO" id="GO:0005737">
    <property type="term" value="C:cytoplasm"/>
    <property type="evidence" value="ECO:0007669"/>
    <property type="project" value="UniProtKB-SubCell"/>
</dbReference>
<feature type="active site" evidence="11">
    <location>
        <position position="278"/>
    </location>
</feature>
<gene>
    <name evidence="11" type="primary">xerD</name>
    <name evidence="14" type="ORF">GQ651_00285</name>
</gene>
<name>A0A7C9MB59_9RHOB</name>
<evidence type="ECO:0000256" key="1">
    <source>
        <dbReference type="ARBA" id="ARBA00004496"/>
    </source>
</evidence>
<dbReference type="GO" id="GO:0051301">
    <property type="term" value="P:cell division"/>
    <property type="evidence" value="ECO:0007669"/>
    <property type="project" value="UniProtKB-KW"/>
</dbReference>
<dbReference type="GO" id="GO:0003677">
    <property type="term" value="F:DNA binding"/>
    <property type="evidence" value="ECO:0007669"/>
    <property type="project" value="UniProtKB-UniRule"/>
</dbReference>
<dbReference type="InterPro" id="IPR013762">
    <property type="entry name" value="Integrase-like_cat_sf"/>
</dbReference>
<dbReference type="Pfam" id="PF00589">
    <property type="entry name" value="Phage_integrase"/>
    <property type="match status" value="1"/>
</dbReference>
<dbReference type="SUPFAM" id="SSF56349">
    <property type="entry name" value="DNA breaking-rejoining enzymes"/>
    <property type="match status" value="1"/>
</dbReference>
<evidence type="ECO:0000256" key="2">
    <source>
        <dbReference type="ARBA" id="ARBA00010450"/>
    </source>
</evidence>
<reference evidence="14 15" key="1">
    <citation type="submission" date="2019-12" db="EMBL/GenBank/DDBJ databases">
        <authorList>
            <person name="Lee S.D."/>
        </authorList>
    </citation>
    <scope>NUCLEOTIDE SEQUENCE [LARGE SCALE GENOMIC DNA]</scope>
    <source>
        <strain evidence="14 15">GH1-50</strain>
    </source>
</reference>
<evidence type="ECO:0000313" key="15">
    <source>
        <dbReference type="Proteomes" id="UP000480350"/>
    </source>
</evidence>
<evidence type="ECO:0000256" key="7">
    <source>
        <dbReference type="ARBA" id="ARBA00022908"/>
    </source>
</evidence>
<feature type="active site" evidence="11">
    <location>
        <position position="149"/>
    </location>
</feature>
<feature type="active site" evidence="11">
    <location>
        <position position="173"/>
    </location>
</feature>
<dbReference type="PROSITE" id="PS51900">
    <property type="entry name" value="CB"/>
    <property type="match status" value="1"/>
</dbReference>
<keyword evidence="6 11" id="KW-0159">Chromosome partition</keyword>
<keyword evidence="9 11" id="KW-0233">DNA recombination</keyword>
<dbReference type="RefSeq" id="WP_160762225.1">
    <property type="nucleotide sequence ID" value="NZ_WUPT01000001.1"/>
</dbReference>
<evidence type="ECO:0000313" key="14">
    <source>
        <dbReference type="EMBL" id="MXQ06272.1"/>
    </source>
</evidence>
<keyword evidence="15" id="KW-1185">Reference proteome</keyword>
<protein>
    <recommendedName>
        <fullName evidence="3 11">Tyrosine recombinase XerD</fullName>
    </recommendedName>
</protein>
<dbReference type="InterPro" id="IPR044068">
    <property type="entry name" value="CB"/>
</dbReference>
<comment type="function">
    <text evidence="11">Site-specific tyrosine recombinase, which acts by catalyzing the cutting and rejoining of the recombining DNA molecules. The XerC-XerD complex is essential to convert dimers of the bacterial chromosome into monomers to permit their segregation at cell division. It also contributes to the segregational stability of plasmids.</text>
</comment>
<dbReference type="InterPro" id="IPR002104">
    <property type="entry name" value="Integrase_catalytic"/>
</dbReference>
<feature type="active site" description="O-(3'-phospho-DNA)-tyrosine intermediate" evidence="11">
    <location>
        <position position="287"/>
    </location>
</feature>
<reference evidence="14 15" key="2">
    <citation type="submission" date="2020-03" db="EMBL/GenBank/DDBJ databases">
        <title>Kangsaoukella pontilimi gen. nov., sp. nov., a new member of the family Rhodobacteraceae isolated from a tidal mudflat.</title>
        <authorList>
            <person name="Kim I.S."/>
        </authorList>
    </citation>
    <scope>NUCLEOTIDE SEQUENCE [LARGE SCALE GENOMIC DNA]</scope>
    <source>
        <strain evidence="14 15">GH1-50</strain>
    </source>
</reference>
<evidence type="ECO:0000256" key="4">
    <source>
        <dbReference type="ARBA" id="ARBA00022490"/>
    </source>
</evidence>
<evidence type="ECO:0000256" key="6">
    <source>
        <dbReference type="ARBA" id="ARBA00022829"/>
    </source>
</evidence>
<evidence type="ECO:0000256" key="3">
    <source>
        <dbReference type="ARBA" id="ARBA00015810"/>
    </source>
</evidence>
<organism evidence="14 15">
    <name type="scientific">Kangsaoukella pontilimi</name>
    <dbReference type="NCBI Taxonomy" id="2691042"/>
    <lineage>
        <taxon>Bacteria</taxon>
        <taxon>Pseudomonadati</taxon>
        <taxon>Pseudomonadota</taxon>
        <taxon>Alphaproteobacteria</taxon>
        <taxon>Rhodobacterales</taxon>
        <taxon>Paracoccaceae</taxon>
        <taxon>Kangsaoukella</taxon>
    </lineage>
</organism>
<dbReference type="GO" id="GO:0009037">
    <property type="term" value="F:tyrosine-based site-specific recombinase activity"/>
    <property type="evidence" value="ECO:0007669"/>
    <property type="project" value="UniProtKB-UniRule"/>
</dbReference>
<dbReference type="PROSITE" id="PS51898">
    <property type="entry name" value="TYR_RECOMBINASE"/>
    <property type="match status" value="1"/>
</dbReference>
<evidence type="ECO:0000259" key="12">
    <source>
        <dbReference type="PROSITE" id="PS51898"/>
    </source>
</evidence>
<dbReference type="InterPro" id="IPR050090">
    <property type="entry name" value="Tyrosine_recombinase_XerCD"/>
</dbReference>
<evidence type="ECO:0000256" key="9">
    <source>
        <dbReference type="ARBA" id="ARBA00023172"/>
    </source>
</evidence>
<evidence type="ECO:0000256" key="10">
    <source>
        <dbReference type="ARBA" id="ARBA00023306"/>
    </source>
</evidence>
<dbReference type="PANTHER" id="PTHR30349:SF90">
    <property type="entry name" value="TYROSINE RECOMBINASE XERD"/>
    <property type="match status" value="1"/>
</dbReference>
<dbReference type="InterPro" id="IPR011932">
    <property type="entry name" value="Recomb_XerD"/>
</dbReference>
<dbReference type="EMBL" id="WUPT01000001">
    <property type="protein sequence ID" value="MXQ06272.1"/>
    <property type="molecule type" value="Genomic_DNA"/>
</dbReference>
<dbReference type="NCBIfam" id="NF001399">
    <property type="entry name" value="PRK00283.1"/>
    <property type="match status" value="1"/>
</dbReference>
<comment type="caution">
    <text evidence="14">The sequence shown here is derived from an EMBL/GenBank/DDBJ whole genome shotgun (WGS) entry which is preliminary data.</text>
</comment>
<evidence type="ECO:0000256" key="8">
    <source>
        <dbReference type="ARBA" id="ARBA00023125"/>
    </source>
</evidence>
<dbReference type="HAMAP" id="MF_01807">
    <property type="entry name" value="Recomb_XerD"/>
    <property type="match status" value="1"/>
</dbReference>
<dbReference type="AlphaFoldDB" id="A0A7C9MB59"/>
<evidence type="ECO:0000259" key="13">
    <source>
        <dbReference type="PROSITE" id="PS51900"/>
    </source>
</evidence>
<comment type="subunit">
    <text evidence="11">Forms a cyclic heterotetrameric complex composed of two molecules of XerC and two molecules of XerD.</text>
</comment>
<keyword evidence="10 11" id="KW-0131">Cell cycle</keyword>
<dbReference type="Gene3D" id="1.10.443.10">
    <property type="entry name" value="Intergrase catalytic core"/>
    <property type="match status" value="1"/>
</dbReference>
<dbReference type="InterPro" id="IPR011010">
    <property type="entry name" value="DNA_brk_join_enz"/>
</dbReference>
<sequence length="309" mass="34342">MKDAQRIATFLEAQAAELDAAQNTRLAYARDLTDFSGWLDGRGMPLLQAAQGDIEAYLVSLDANGLSRATRARRLSAVRQFYRFAFEEGWRTDNPALRIKGPKREKALPKTLTEDEVDRLLTAAREMGRANDRVRNTCLMEVLYATGMRVSELVGLPVQAARGDPRMLLVRGKGGKERMVPLSPPARQAMRDWLDIRDAAEDRAAKKTGKSASRFLFPSSGKSGHLTRHRFYMLIKDLAVGAGVTPSKVTPHTLRHAFATHLLARGADLRAIQTLLGHADVATTEIYTHVLEDRLKELVLDHHPLSRVG</sequence>
<comment type="subcellular location">
    <subcellularLocation>
        <location evidence="1 11">Cytoplasm</location>
    </subcellularLocation>
</comment>
<evidence type="ECO:0000256" key="11">
    <source>
        <dbReference type="HAMAP-Rule" id="MF_01807"/>
    </source>
</evidence>
<proteinExistence type="inferred from homology"/>
<dbReference type="Proteomes" id="UP000480350">
    <property type="component" value="Unassembled WGS sequence"/>
</dbReference>
<feature type="domain" description="Tyr recombinase" evidence="12">
    <location>
        <begin position="107"/>
        <end position="300"/>
    </location>
</feature>
<keyword evidence="4 11" id="KW-0963">Cytoplasm</keyword>
<keyword evidence="5 11" id="KW-0132">Cell division</keyword>
<feature type="domain" description="Core-binding (CB)" evidence="13">
    <location>
        <begin position="1"/>
        <end position="86"/>
    </location>
</feature>
<dbReference type="Pfam" id="PF02899">
    <property type="entry name" value="Phage_int_SAM_1"/>
    <property type="match status" value="1"/>
</dbReference>
<dbReference type="HAMAP" id="MF_01808">
    <property type="entry name" value="Recomb_XerC_XerD"/>
    <property type="match status" value="1"/>
</dbReference>
<comment type="similarity">
    <text evidence="2 11">Belongs to the 'phage' integrase family. XerD subfamily.</text>
</comment>
<dbReference type="InterPro" id="IPR023009">
    <property type="entry name" value="Tyrosine_recombinase_XerC/XerD"/>
</dbReference>
<feature type="active site" evidence="11">
    <location>
        <position position="255"/>
    </location>
</feature>
<dbReference type="PANTHER" id="PTHR30349">
    <property type="entry name" value="PHAGE INTEGRASE-RELATED"/>
    <property type="match status" value="1"/>
</dbReference>